<accession>A0AAW0AYQ2</accession>
<keyword evidence="2" id="KW-1185">Reference proteome</keyword>
<protein>
    <recommendedName>
        <fullName evidence="3">F-box domain-containing protein</fullName>
    </recommendedName>
</protein>
<dbReference type="EMBL" id="JAYKXP010000218">
    <property type="protein sequence ID" value="KAK7018789.1"/>
    <property type="molecule type" value="Genomic_DNA"/>
</dbReference>
<name>A0AAW0AYQ2_9AGAR</name>
<organism evidence="1 2">
    <name type="scientific">Paramarasmius palmivorus</name>
    <dbReference type="NCBI Taxonomy" id="297713"/>
    <lineage>
        <taxon>Eukaryota</taxon>
        <taxon>Fungi</taxon>
        <taxon>Dikarya</taxon>
        <taxon>Basidiomycota</taxon>
        <taxon>Agaricomycotina</taxon>
        <taxon>Agaricomycetes</taxon>
        <taxon>Agaricomycetidae</taxon>
        <taxon>Agaricales</taxon>
        <taxon>Marasmiineae</taxon>
        <taxon>Marasmiaceae</taxon>
        <taxon>Paramarasmius</taxon>
    </lineage>
</organism>
<evidence type="ECO:0000313" key="2">
    <source>
        <dbReference type="Proteomes" id="UP001383192"/>
    </source>
</evidence>
<dbReference type="AlphaFoldDB" id="A0AAW0AYQ2"/>
<evidence type="ECO:0008006" key="3">
    <source>
        <dbReference type="Google" id="ProtNLM"/>
    </source>
</evidence>
<comment type="caution">
    <text evidence="1">The sequence shown here is derived from an EMBL/GenBank/DDBJ whole genome shotgun (WGS) entry which is preliminary data.</text>
</comment>
<proteinExistence type="predicted"/>
<reference evidence="1 2" key="1">
    <citation type="submission" date="2024-01" db="EMBL/GenBank/DDBJ databases">
        <title>A draft genome for a cacao thread blight-causing isolate of Paramarasmius palmivorus.</title>
        <authorList>
            <person name="Baruah I.K."/>
            <person name="Bukari Y."/>
            <person name="Amoako-Attah I."/>
            <person name="Meinhardt L.W."/>
            <person name="Bailey B.A."/>
            <person name="Cohen S.P."/>
        </authorList>
    </citation>
    <scope>NUCLEOTIDE SEQUENCE [LARGE SCALE GENOMIC DNA]</scope>
    <source>
        <strain evidence="1 2">GH-12</strain>
    </source>
</reference>
<sequence length="411" mass="46694">MEGTVAVQLPQEVLDTILNKLHLEDDVQTLKQCALTARCLVQTAQRILFYEVWLDEGSLRHNPHFFLILVEDSPHLAKYVTELGLCIISPQWGNEYPLAYLLSRLQSLKRVLLRTYPDVAPLPISTLPGGTAIRSFTLIDASVTFAMFNWLAAHSGLQDLHFIRVRALDSDATLPSMASQAVSSYAPVQLRRFKIDMCALETTEALLQWATESGSPMRFDTLRELTVSHLTQQSFVYLLRILDMAKDSLSCLQLVGNIPRLSSIRFSTYRNLRRIIYGNSLNSPSKTMLKAWCIALKESREIKLESFVISLLHGLEGGWLQYHDYPWKELEDALISGGRCARLVLYIVHANSIGTNADTIRELFPQLHASDACDLVVQNPDRFYSESGLYWEYTPRSGERMVVQPFDDLFY</sequence>
<gene>
    <name evidence="1" type="ORF">VNI00_018218</name>
</gene>
<evidence type="ECO:0000313" key="1">
    <source>
        <dbReference type="EMBL" id="KAK7018789.1"/>
    </source>
</evidence>
<dbReference type="Proteomes" id="UP001383192">
    <property type="component" value="Unassembled WGS sequence"/>
</dbReference>